<evidence type="ECO:0000259" key="3">
    <source>
        <dbReference type="Pfam" id="PF12813"/>
    </source>
</evidence>
<dbReference type="PANTHER" id="PTHR15665">
    <property type="entry name" value="ASTEROID PROTEIN"/>
    <property type="match status" value="1"/>
</dbReference>
<proteinExistence type="inferred from homology"/>
<dbReference type="Pfam" id="PF12813">
    <property type="entry name" value="XPG_I_2"/>
    <property type="match status" value="1"/>
</dbReference>
<comment type="similarity">
    <text evidence="1">Belongs to the asteroid family.</text>
</comment>
<sequence>MGVTGLASYVRQLSRSPAIPVTWPLLGTLPSPEESTLVLVDGNSFVHYIARKVSWLHGAQHDLLCEVLLREVDKFRSVGLEPQFIFDGILPELKREERKGRLKERIDRVQLVMDEIMLTAGAPSMLAQKGSASFLPPMIMPACIHALRSAGVNVAVYPHGEADMALAQQARRDNAPIISLDSDFFIHTIEPPPSTEPHTPPLLTGYIPIDTLSWSEGGLHAQIYKRADTSKSLGINPILLPVLAALGGCDYISSVNQALAGHLSLLNPKLRGFMRITKVIQILQSLNHLTSAYDAVDAVIAPLNPGALKDDLRNSLKLVVAQYSEGVQGDSEATSTILNLVRNGMYEFRLAEVATQRIFWCSPYLENVARRSVWEVSRPLRRWIYGIIAWSCQPPDNDRLWGVFPIDRQLWTDYQSGSLQIKEYLRRAERLVSENVEPVPFAEFHSFVQSALGPDRSRTSDKFLDASVAVRRTIYFRVLTADGPRMRTLDPFLIPLAISVRYLIQDLFSRDQPIANYEIIAIICAGVISLEKRTRAQPGSELQENASSCRPTRDSLHRLAQMETVLYCNMLLAQSLLIGQQAEPAPQGDVGGIEQDTNWGCLDGLEFHRCMVMAKGGAAYQRMLNVGGCDGTVNEQQLTAGRITTYLAIYAAATDGIEEQMEAVMSYGPSGTGLARKKKRTTLRKTPMTRPRPAAAPSNNMFDVLSSGCNF</sequence>
<dbReference type="PROSITE" id="PS00841">
    <property type="entry name" value="XPG_1"/>
    <property type="match status" value="1"/>
</dbReference>
<name>A0A507EB99_9FUNG</name>
<accession>A0A507EB99</accession>
<dbReference type="Proteomes" id="UP000318582">
    <property type="component" value="Unassembled WGS sequence"/>
</dbReference>
<comment type="caution">
    <text evidence="4">The sequence shown here is derived from an EMBL/GenBank/DDBJ whole genome shotgun (WGS) entry which is preliminary data.</text>
</comment>
<dbReference type="InterPro" id="IPR019974">
    <property type="entry name" value="XPG_CS"/>
</dbReference>
<dbReference type="AlphaFoldDB" id="A0A507EB99"/>
<dbReference type="InterPro" id="IPR039436">
    <property type="entry name" value="Asteroid_dom"/>
</dbReference>
<dbReference type="Pfam" id="PF00752">
    <property type="entry name" value="XPG_N"/>
    <property type="match status" value="1"/>
</dbReference>
<keyword evidence="5" id="KW-1185">Reference proteome</keyword>
<evidence type="ECO:0000313" key="5">
    <source>
        <dbReference type="Proteomes" id="UP000318582"/>
    </source>
</evidence>
<dbReference type="EMBL" id="QEAQ01000010">
    <property type="protein sequence ID" value="TPX61104.1"/>
    <property type="molecule type" value="Genomic_DNA"/>
</dbReference>
<feature type="domain" description="XPG N-terminal" evidence="2">
    <location>
        <begin position="36"/>
        <end position="105"/>
    </location>
</feature>
<feature type="domain" description="Asteroid" evidence="3">
    <location>
        <begin position="136"/>
        <end position="244"/>
    </location>
</feature>
<evidence type="ECO:0000256" key="1">
    <source>
        <dbReference type="ARBA" id="ARBA00007398"/>
    </source>
</evidence>
<evidence type="ECO:0008006" key="6">
    <source>
        <dbReference type="Google" id="ProtNLM"/>
    </source>
</evidence>
<protein>
    <recommendedName>
        <fullName evidence="6">Asteroid domain-containing protein</fullName>
    </recommendedName>
</protein>
<dbReference type="GO" id="GO:0016788">
    <property type="term" value="F:hydrolase activity, acting on ester bonds"/>
    <property type="evidence" value="ECO:0007669"/>
    <property type="project" value="InterPro"/>
</dbReference>
<gene>
    <name evidence="4" type="ORF">PhCBS80983_g01387</name>
</gene>
<reference evidence="4 5" key="1">
    <citation type="journal article" date="2019" name="Sci. Rep.">
        <title>Comparative genomics of chytrid fungi reveal insights into the obligate biotrophic and pathogenic lifestyle of Synchytrium endobioticum.</title>
        <authorList>
            <person name="van de Vossenberg B.T.L.H."/>
            <person name="Warris S."/>
            <person name="Nguyen H.D.T."/>
            <person name="van Gent-Pelzer M.P.E."/>
            <person name="Joly D.L."/>
            <person name="van de Geest H.C."/>
            <person name="Bonants P.J.M."/>
            <person name="Smith D.S."/>
            <person name="Levesque C.A."/>
            <person name="van der Lee T.A.J."/>
        </authorList>
    </citation>
    <scope>NUCLEOTIDE SEQUENCE [LARGE SCALE GENOMIC DNA]</scope>
    <source>
        <strain evidence="4 5">CBS 809.83</strain>
    </source>
</reference>
<dbReference type="InterPro" id="IPR029060">
    <property type="entry name" value="PIN-like_dom_sf"/>
</dbReference>
<dbReference type="STRING" id="109895.A0A507EB99"/>
<evidence type="ECO:0000313" key="4">
    <source>
        <dbReference type="EMBL" id="TPX61104.1"/>
    </source>
</evidence>
<dbReference type="PANTHER" id="PTHR15665:SF1">
    <property type="entry name" value="PROTEIN ASTEROID HOMOLOG 1"/>
    <property type="match status" value="1"/>
</dbReference>
<dbReference type="SUPFAM" id="SSF88723">
    <property type="entry name" value="PIN domain-like"/>
    <property type="match status" value="1"/>
</dbReference>
<dbReference type="InterPro" id="IPR006085">
    <property type="entry name" value="XPG_DNA_repair_N"/>
</dbReference>
<dbReference type="GO" id="GO:0004518">
    <property type="term" value="F:nuclease activity"/>
    <property type="evidence" value="ECO:0007669"/>
    <property type="project" value="InterPro"/>
</dbReference>
<dbReference type="InterPro" id="IPR026832">
    <property type="entry name" value="Asteroid"/>
</dbReference>
<evidence type="ECO:0000259" key="2">
    <source>
        <dbReference type="Pfam" id="PF00752"/>
    </source>
</evidence>
<organism evidence="4 5">
    <name type="scientific">Powellomyces hirtus</name>
    <dbReference type="NCBI Taxonomy" id="109895"/>
    <lineage>
        <taxon>Eukaryota</taxon>
        <taxon>Fungi</taxon>
        <taxon>Fungi incertae sedis</taxon>
        <taxon>Chytridiomycota</taxon>
        <taxon>Chytridiomycota incertae sedis</taxon>
        <taxon>Chytridiomycetes</taxon>
        <taxon>Spizellomycetales</taxon>
        <taxon>Powellomycetaceae</taxon>
        <taxon>Powellomyces</taxon>
    </lineage>
</organism>
<dbReference type="Gene3D" id="3.40.50.1010">
    <property type="entry name" value="5'-nuclease"/>
    <property type="match status" value="1"/>
</dbReference>